<evidence type="ECO:0000313" key="3">
    <source>
        <dbReference type="Proteomes" id="UP001059041"/>
    </source>
</evidence>
<evidence type="ECO:0000313" key="2">
    <source>
        <dbReference type="EMBL" id="KAI7808045.1"/>
    </source>
</evidence>
<comment type="caution">
    <text evidence="2">The sequence shown here is derived from an EMBL/GenBank/DDBJ whole genome shotgun (WGS) entry which is preliminary data.</text>
</comment>
<evidence type="ECO:0000256" key="1">
    <source>
        <dbReference type="SAM" id="MobiDB-lite"/>
    </source>
</evidence>
<feature type="compositionally biased region" description="Polar residues" evidence="1">
    <location>
        <begin position="177"/>
        <end position="189"/>
    </location>
</feature>
<organism evidence="2 3">
    <name type="scientific">Triplophysa rosa</name>
    <name type="common">Cave loach</name>
    <dbReference type="NCBI Taxonomy" id="992332"/>
    <lineage>
        <taxon>Eukaryota</taxon>
        <taxon>Metazoa</taxon>
        <taxon>Chordata</taxon>
        <taxon>Craniata</taxon>
        <taxon>Vertebrata</taxon>
        <taxon>Euteleostomi</taxon>
        <taxon>Actinopterygii</taxon>
        <taxon>Neopterygii</taxon>
        <taxon>Teleostei</taxon>
        <taxon>Ostariophysi</taxon>
        <taxon>Cypriniformes</taxon>
        <taxon>Nemacheilidae</taxon>
        <taxon>Triplophysa</taxon>
    </lineage>
</organism>
<dbReference type="AlphaFoldDB" id="A0A9W8C5N4"/>
<dbReference type="EMBL" id="JAFHDT010000007">
    <property type="protein sequence ID" value="KAI7808045.1"/>
    <property type="molecule type" value="Genomic_DNA"/>
</dbReference>
<name>A0A9W8C5N4_TRIRA</name>
<feature type="non-terminal residue" evidence="2">
    <location>
        <position position="256"/>
    </location>
</feature>
<accession>A0A9W8C5N4</accession>
<feature type="compositionally biased region" description="Polar residues" evidence="1">
    <location>
        <begin position="24"/>
        <end position="34"/>
    </location>
</feature>
<keyword evidence="3" id="KW-1185">Reference proteome</keyword>
<proteinExistence type="predicted"/>
<gene>
    <name evidence="2" type="ORF">IRJ41_015547</name>
</gene>
<reference evidence="2" key="1">
    <citation type="submission" date="2021-02" db="EMBL/GenBank/DDBJ databases">
        <title>Comparative genomics reveals that relaxation of natural selection precedes convergent phenotypic evolution of cavefish.</title>
        <authorList>
            <person name="Peng Z."/>
        </authorList>
    </citation>
    <scope>NUCLEOTIDE SEQUENCE</scope>
    <source>
        <tissue evidence="2">Muscle</tissue>
    </source>
</reference>
<feature type="region of interest" description="Disordered" evidence="1">
    <location>
        <begin position="1"/>
        <end position="87"/>
    </location>
</feature>
<sequence>ISASRYLRRSETPYEVSKCYRSRSPLTRSDQEVSPVSACKISGDEKRGCTVARKRKSDQQDSEHLRKRPTLSESQGPLKKPSHPPQLIAFSTPLPNMLSALGSAGRPRRFQVNRHMRRTERHVPSPRNEKWRNVKTASVRVRCSERKTRPLPPSHQTSMPLKKRHVSQKGKEDVRKSQNLQKRTQQPSKNAWGDSQRLPSYSTVQAQEKNADIRATSMPLKDCHIYKVLNWGKVDLALCMLGHAYPMDCKSFSPPF</sequence>
<dbReference type="Proteomes" id="UP001059041">
    <property type="component" value="Linkage Group LG7"/>
</dbReference>
<feature type="region of interest" description="Disordered" evidence="1">
    <location>
        <begin position="117"/>
        <end position="199"/>
    </location>
</feature>
<feature type="compositionally biased region" description="Basic and acidic residues" evidence="1">
    <location>
        <begin position="121"/>
        <end position="132"/>
    </location>
</feature>
<protein>
    <submittedName>
        <fullName evidence="2">Uncharacterized protein</fullName>
    </submittedName>
</protein>